<evidence type="ECO:0000313" key="5">
    <source>
        <dbReference type="Proteomes" id="UP001305779"/>
    </source>
</evidence>
<evidence type="ECO:0000256" key="2">
    <source>
        <dbReference type="SAM" id="MobiDB-lite"/>
    </source>
</evidence>
<feature type="compositionally biased region" description="Low complexity" evidence="2">
    <location>
        <begin position="173"/>
        <end position="182"/>
    </location>
</feature>
<evidence type="ECO:0000259" key="3">
    <source>
        <dbReference type="PROSITE" id="PS51719"/>
    </source>
</evidence>
<feature type="region of interest" description="Disordered" evidence="2">
    <location>
        <begin position="230"/>
        <end position="281"/>
    </location>
</feature>
<feature type="region of interest" description="Disordered" evidence="2">
    <location>
        <begin position="678"/>
        <end position="736"/>
    </location>
</feature>
<feature type="compositionally biased region" description="Acidic residues" evidence="2">
    <location>
        <begin position="522"/>
        <end position="550"/>
    </location>
</feature>
<reference evidence="4 5" key="1">
    <citation type="journal article" date="2023" name="G3 (Bethesda)">
        <title>A chromosome-level genome assembly of Zasmidium syzygii isolated from banana leaves.</title>
        <authorList>
            <person name="van Westerhoven A.C."/>
            <person name="Mehrabi R."/>
            <person name="Talebi R."/>
            <person name="Steentjes M.B.F."/>
            <person name="Corcolon B."/>
            <person name="Chong P.A."/>
            <person name="Kema G.H.J."/>
            <person name="Seidl M.F."/>
        </authorList>
    </citation>
    <scope>NUCLEOTIDE SEQUENCE [LARGE SCALE GENOMIC DNA]</scope>
    <source>
        <strain evidence="4 5">P124</strain>
    </source>
</reference>
<feature type="region of interest" description="Disordered" evidence="2">
    <location>
        <begin position="1"/>
        <end position="43"/>
    </location>
</feature>
<protein>
    <recommendedName>
        <fullName evidence="3">Septin-type G domain-containing protein</fullName>
    </recommendedName>
</protein>
<dbReference type="EMBL" id="JAXOVC010000012">
    <property type="protein sequence ID" value="KAK4495426.1"/>
    <property type="molecule type" value="Genomic_DNA"/>
</dbReference>
<accession>A0ABR0E2H8</accession>
<feature type="compositionally biased region" description="Low complexity" evidence="2">
    <location>
        <begin position="233"/>
        <end position="252"/>
    </location>
</feature>
<feature type="domain" description="Septin-type G" evidence="3">
    <location>
        <begin position="319"/>
        <end position="659"/>
    </location>
</feature>
<comment type="caution">
    <text evidence="4">The sequence shown here is derived from an EMBL/GenBank/DDBJ whole genome shotgun (WGS) entry which is preliminary data.</text>
</comment>
<dbReference type="Pfam" id="PF00735">
    <property type="entry name" value="Septin"/>
    <property type="match status" value="3"/>
</dbReference>
<feature type="compositionally biased region" description="Basic and acidic residues" evidence="2">
    <location>
        <begin position="725"/>
        <end position="736"/>
    </location>
</feature>
<keyword evidence="5" id="KW-1185">Reference proteome</keyword>
<feature type="compositionally biased region" description="Polar residues" evidence="2">
    <location>
        <begin position="684"/>
        <end position="715"/>
    </location>
</feature>
<comment type="similarity">
    <text evidence="1">Belongs to the TRAFAC class TrmE-Era-EngA-EngB-Septin-like GTPase superfamily. Septin GTPase family.</text>
</comment>
<dbReference type="Gene3D" id="3.40.50.300">
    <property type="entry name" value="P-loop containing nucleotide triphosphate hydrolases"/>
    <property type="match status" value="1"/>
</dbReference>
<dbReference type="InterPro" id="IPR030379">
    <property type="entry name" value="G_SEPTIN_dom"/>
</dbReference>
<dbReference type="Proteomes" id="UP001305779">
    <property type="component" value="Unassembled WGS sequence"/>
</dbReference>
<feature type="region of interest" description="Disordered" evidence="2">
    <location>
        <begin position="61"/>
        <end position="206"/>
    </location>
</feature>
<feature type="compositionally biased region" description="Low complexity" evidence="2">
    <location>
        <begin position="95"/>
        <end position="109"/>
    </location>
</feature>
<feature type="compositionally biased region" description="Low complexity" evidence="2">
    <location>
        <begin position="154"/>
        <end position="163"/>
    </location>
</feature>
<keyword evidence="1" id="KW-0342">GTP-binding</keyword>
<dbReference type="SUPFAM" id="SSF52540">
    <property type="entry name" value="P-loop containing nucleoside triphosphate hydrolases"/>
    <property type="match status" value="1"/>
</dbReference>
<feature type="region of interest" description="Disordered" evidence="2">
    <location>
        <begin position="522"/>
        <end position="584"/>
    </location>
</feature>
<name>A0ABR0E2H8_ZASCE</name>
<dbReference type="PROSITE" id="PS51719">
    <property type="entry name" value="G_SEPTIN"/>
    <property type="match status" value="1"/>
</dbReference>
<sequence>METGYREADRLRDGVDWSVPHRAPPPVPAPVSPTSHHHAYSTVAEGYRGVESYSGDQAFNHAAATRDRGPFAGTGSDEAASVDSRSQHTGRRRGSSFSSLLKRSTSNSSQHNGANGVYTADASAPPLPNTRISQAHADAAAARKEQQSHKPRQSSNSSTRSSSFTMLRKSSKLKQQQQAEQARLPREPPHLPSLNPLPGLATFGGEDARPDSVAIFNNAYTHSQPAATNFSRPSAMAPSSNINSSSSPAYAARGANGIPRDSTSPPDSRAAPKTNGEYVVNPSYDRTESMTNRGRYSYASSTVNVNSVNSPRRVRRRKDPTPFNVLVIGAKNSGKTSFISFLRHSLALPSHKKGSEHQPESQVAGNRSSFTSTYIETEIDSERVGLTLWDSTGLEKNIVDLQLREMTAFVEAKFEDTFVEEQKVMRSPGVKDTHIHCVFLILDPVRLDSTINASAAFQKNGSHTGSLDDDLDLQVMRALWGKTTVIPVISKADTLTVGHMAFLKRAVWEALRVAKLDPLEALELEDDGEEDEEEDAEANGEDEESDEADDLPVPKTRRAHKRQSSLSALATASPDDNEPPYLPMSIISPDIYDLPPYAPKSKSHKIGRRFPWGFADPYDADHCDFGRLRDSIFSEWRADLRELSRTKWYENWRTSRLKNLPGARQRIKGGVTPVAAVPREGRMASQNSRQFSPPSQSTLGAATVPRSVSTNSHAASSAVRGASGETREVSGESVRY</sequence>
<dbReference type="PANTHER" id="PTHR18884">
    <property type="entry name" value="SEPTIN"/>
    <property type="match status" value="1"/>
</dbReference>
<organism evidence="4 5">
    <name type="scientific">Zasmidium cellare</name>
    <name type="common">Wine cellar mold</name>
    <name type="synonym">Racodium cellare</name>
    <dbReference type="NCBI Taxonomy" id="395010"/>
    <lineage>
        <taxon>Eukaryota</taxon>
        <taxon>Fungi</taxon>
        <taxon>Dikarya</taxon>
        <taxon>Ascomycota</taxon>
        <taxon>Pezizomycotina</taxon>
        <taxon>Dothideomycetes</taxon>
        <taxon>Dothideomycetidae</taxon>
        <taxon>Mycosphaerellales</taxon>
        <taxon>Mycosphaerellaceae</taxon>
        <taxon>Zasmidium</taxon>
    </lineage>
</organism>
<evidence type="ECO:0000313" key="4">
    <source>
        <dbReference type="EMBL" id="KAK4495426.1"/>
    </source>
</evidence>
<keyword evidence="1" id="KW-0547">Nucleotide-binding</keyword>
<proteinExistence type="inferred from homology"/>
<evidence type="ECO:0000256" key="1">
    <source>
        <dbReference type="RuleBase" id="RU004560"/>
    </source>
</evidence>
<gene>
    <name evidence="4" type="ORF">PRZ48_013757</name>
</gene>
<feature type="compositionally biased region" description="Pro residues" evidence="2">
    <location>
        <begin position="22"/>
        <end position="31"/>
    </location>
</feature>
<feature type="compositionally biased region" description="Basic and acidic residues" evidence="2">
    <location>
        <begin position="1"/>
        <end position="15"/>
    </location>
</feature>
<dbReference type="InterPro" id="IPR027417">
    <property type="entry name" value="P-loop_NTPase"/>
</dbReference>